<dbReference type="GO" id="GO:0005737">
    <property type="term" value="C:cytoplasm"/>
    <property type="evidence" value="ECO:0007669"/>
    <property type="project" value="TreeGrafter"/>
</dbReference>
<accession>A0AA40BIZ4</accession>
<dbReference type="SMART" id="SM00829">
    <property type="entry name" value="PKS_ER"/>
    <property type="match status" value="1"/>
</dbReference>
<dbReference type="PANTHER" id="PTHR42940">
    <property type="entry name" value="ALCOHOL DEHYDROGENASE 1-RELATED"/>
    <property type="match status" value="1"/>
</dbReference>
<dbReference type="SUPFAM" id="SSF50129">
    <property type="entry name" value="GroES-like"/>
    <property type="match status" value="1"/>
</dbReference>
<sequence>MSLPKTYKRAVFPGMGQPLVIEEAPLRTPTSNELLVKVEACGVCHSDMYSQYNALGAGFPIVPGHEIIGKVAAVGDAVTDWKVGDRVGGGWHGGHDGTCNACKQGWFNMCDRQAVNGATMDGGYAEYTYLHAEAGVRIPADVDAAKYAPLLCAGITVFNSMRAQKVTPGETVAIQGLGGLGHLAIQYAKFMGYRVVAVSRGADKEKAARALGAHEYVDSSAGDPGEQLKALGGVALIVSTAATSEAMTPLLKGLAIHGKLLVLGIPEKLEFPTLELLRYGCSVQVWPSGHQGDSEDTIAFSKLHGVDCQIEKFPLERAQEAYDAMMSGTVRFRSVITME</sequence>
<evidence type="ECO:0000313" key="9">
    <source>
        <dbReference type="EMBL" id="KAK0735099.1"/>
    </source>
</evidence>
<dbReference type="InterPro" id="IPR013154">
    <property type="entry name" value="ADH-like_N"/>
</dbReference>
<dbReference type="EMBL" id="JAUIRO010000001">
    <property type="protein sequence ID" value="KAK0735099.1"/>
    <property type="molecule type" value="Genomic_DNA"/>
</dbReference>
<evidence type="ECO:0000256" key="6">
    <source>
        <dbReference type="ARBA" id="ARBA00023027"/>
    </source>
</evidence>
<dbReference type="Proteomes" id="UP001172101">
    <property type="component" value="Unassembled WGS sequence"/>
</dbReference>
<dbReference type="RefSeq" id="XP_060303976.1">
    <property type="nucleotide sequence ID" value="XM_060443462.1"/>
</dbReference>
<gene>
    <name evidence="9" type="ORF">B0T26DRAFT_737547</name>
</gene>
<keyword evidence="6" id="KW-0520">NAD</keyword>
<comment type="caution">
    <text evidence="9">The sequence shown here is derived from an EMBL/GenBank/DDBJ whole genome shotgun (WGS) entry which is preliminary data.</text>
</comment>
<dbReference type="InterPro" id="IPR036291">
    <property type="entry name" value="NAD(P)-bd_dom_sf"/>
</dbReference>
<proteinExistence type="inferred from homology"/>
<dbReference type="Gene3D" id="3.90.180.10">
    <property type="entry name" value="Medium-chain alcohol dehydrogenases, catalytic domain"/>
    <property type="match status" value="1"/>
</dbReference>
<dbReference type="SUPFAM" id="SSF51735">
    <property type="entry name" value="NAD(P)-binding Rossmann-fold domains"/>
    <property type="match status" value="1"/>
</dbReference>
<name>A0AA40BIZ4_9PEZI</name>
<dbReference type="AlphaFoldDB" id="A0AA40BIZ4"/>
<evidence type="ECO:0000313" key="10">
    <source>
        <dbReference type="Proteomes" id="UP001172101"/>
    </source>
</evidence>
<dbReference type="PANTHER" id="PTHR42940:SF7">
    <property type="entry name" value="ALCOHOL DEHYDROGENASE-LIKE N-TERMINAL DOMAIN-CONTAINING PROTEIN"/>
    <property type="match status" value="1"/>
</dbReference>
<dbReference type="InterPro" id="IPR011032">
    <property type="entry name" value="GroES-like_sf"/>
</dbReference>
<comment type="cofactor">
    <cofactor evidence="1 7">
        <name>Zn(2+)</name>
        <dbReference type="ChEBI" id="CHEBI:29105"/>
    </cofactor>
</comment>
<keyword evidence="3 7" id="KW-0479">Metal-binding</keyword>
<evidence type="ECO:0000256" key="2">
    <source>
        <dbReference type="ARBA" id="ARBA00008072"/>
    </source>
</evidence>
<evidence type="ECO:0000256" key="1">
    <source>
        <dbReference type="ARBA" id="ARBA00001947"/>
    </source>
</evidence>
<keyword evidence="10" id="KW-1185">Reference proteome</keyword>
<evidence type="ECO:0000256" key="5">
    <source>
        <dbReference type="ARBA" id="ARBA00023002"/>
    </source>
</evidence>
<evidence type="ECO:0000256" key="7">
    <source>
        <dbReference type="RuleBase" id="RU361277"/>
    </source>
</evidence>
<protein>
    <submittedName>
        <fullName evidence="9">Dehydrogenase</fullName>
    </submittedName>
</protein>
<comment type="similarity">
    <text evidence="2 7">Belongs to the zinc-containing alcohol dehydrogenase family.</text>
</comment>
<dbReference type="InterPro" id="IPR013149">
    <property type="entry name" value="ADH-like_C"/>
</dbReference>
<dbReference type="InterPro" id="IPR020843">
    <property type="entry name" value="ER"/>
</dbReference>
<dbReference type="FunFam" id="3.40.50.720:FF:000039">
    <property type="entry name" value="Alcohol dehydrogenase AdhP"/>
    <property type="match status" value="1"/>
</dbReference>
<dbReference type="Pfam" id="PF08240">
    <property type="entry name" value="ADH_N"/>
    <property type="match status" value="1"/>
</dbReference>
<dbReference type="GO" id="GO:0008270">
    <property type="term" value="F:zinc ion binding"/>
    <property type="evidence" value="ECO:0007669"/>
    <property type="project" value="InterPro"/>
</dbReference>
<dbReference type="PROSITE" id="PS00059">
    <property type="entry name" value="ADH_ZINC"/>
    <property type="match status" value="1"/>
</dbReference>
<keyword evidence="4 7" id="KW-0862">Zinc</keyword>
<keyword evidence="5" id="KW-0560">Oxidoreductase</keyword>
<dbReference type="InterPro" id="IPR002328">
    <property type="entry name" value="ADH_Zn_CS"/>
</dbReference>
<dbReference type="GO" id="GO:0004022">
    <property type="term" value="F:alcohol dehydrogenase (NAD+) activity"/>
    <property type="evidence" value="ECO:0007669"/>
    <property type="project" value="TreeGrafter"/>
</dbReference>
<reference evidence="9" key="1">
    <citation type="submission" date="2023-06" db="EMBL/GenBank/DDBJ databases">
        <title>Genome-scale phylogeny and comparative genomics of the fungal order Sordariales.</title>
        <authorList>
            <consortium name="Lawrence Berkeley National Laboratory"/>
            <person name="Hensen N."/>
            <person name="Bonometti L."/>
            <person name="Westerberg I."/>
            <person name="Brannstrom I.O."/>
            <person name="Guillou S."/>
            <person name="Cros-Aarteil S."/>
            <person name="Calhoun S."/>
            <person name="Haridas S."/>
            <person name="Kuo A."/>
            <person name="Mondo S."/>
            <person name="Pangilinan J."/>
            <person name="Riley R."/>
            <person name="LaButti K."/>
            <person name="Andreopoulos B."/>
            <person name="Lipzen A."/>
            <person name="Chen C."/>
            <person name="Yanf M."/>
            <person name="Daum C."/>
            <person name="Ng V."/>
            <person name="Clum A."/>
            <person name="Steindorff A."/>
            <person name="Ohm R."/>
            <person name="Martin F."/>
            <person name="Silar P."/>
            <person name="Natvig D."/>
            <person name="Lalanne C."/>
            <person name="Gautier V."/>
            <person name="Ament-velasquez S.L."/>
            <person name="Kruys A."/>
            <person name="Hutchinson M.I."/>
            <person name="Powell A.J."/>
            <person name="Barry K."/>
            <person name="Miller A.N."/>
            <person name="Grigoriev I.V."/>
            <person name="Debuchy R."/>
            <person name="Gladieux P."/>
            <person name="Thoren M.H."/>
            <person name="Johannesson H."/>
        </authorList>
    </citation>
    <scope>NUCLEOTIDE SEQUENCE</scope>
    <source>
        <strain evidence="9">SMH2392-1A</strain>
    </source>
</reference>
<dbReference type="Pfam" id="PF00107">
    <property type="entry name" value="ADH_zinc_N"/>
    <property type="match status" value="1"/>
</dbReference>
<dbReference type="Gene3D" id="3.40.50.720">
    <property type="entry name" value="NAD(P)-binding Rossmann-like Domain"/>
    <property type="match status" value="1"/>
</dbReference>
<feature type="domain" description="Enoyl reductase (ER)" evidence="8">
    <location>
        <begin position="14"/>
        <end position="336"/>
    </location>
</feature>
<evidence type="ECO:0000256" key="3">
    <source>
        <dbReference type="ARBA" id="ARBA00022723"/>
    </source>
</evidence>
<evidence type="ECO:0000259" key="8">
    <source>
        <dbReference type="SMART" id="SM00829"/>
    </source>
</evidence>
<evidence type="ECO:0000256" key="4">
    <source>
        <dbReference type="ARBA" id="ARBA00022833"/>
    </source>
</evidence>
<dbReference type="GeneID" id="85326732"/>
<organism evidence="9 10">
    <name type="scientific">Lasiosphaeria miniovina</name>
    <dbReference type="NCBI Taxonomy" id="1954250"/>
    <lineage>
        <taxon>Eukaryota</taxon>
        <taxon>Fungi</taxon>
        <taxon>Dikarya</taxon>
        <taxon>Ascomycota</taxon>
        <taxon>Pezizomycotina</taxon>
        <taxon>Sordariomycetes</taxon>
        <taxon>Sordariomycetidae</taxon>
        <taxon>Sordariales</taxon>
        <taxon>Lasiosphaeriaceae</taxon>
        <taxon>Lasiosphaeria</taxon>
    </lineage>
</organism>